<dbReference type="InterPro" id="IPR000572">
    <property type="entry name" value="OxRdtase_Mopterin-bd_dom"/>
</dbReference>
<dbReference type="RefSeq" id="WP_224041144.1">
    <property type="nucleotide sequence ID" value="NZ_CAJZAH010000002.1"/>
</dbReference>
<dbReference type="InterPro" id="IPR036374">
    <property type="entry name" value="OxRdtase_Mopterin-bd_sf"/>
</dbReference>
<dbReference type="Gene3D" id="3.90.420.10">
    <property type="entry name" value="Oxidoreductase, molybdopterin-binding domain"/>
    <property type="match status" value="1"/>
</dbReference>
<organism evidence="2 3">
    <name type="scientific">Cupriavidus respiraculi</name>
    <dbReference type="NCBI Taxonomy" id="195930"/>
    <lineage>
        <taxon>Bacteria</taxon>
        <taxon>Pseudomonadati</taxon>
        <taxon>Pseudomonadota</taxon>
        <taxon>Betaproteobacteria</taxon>
        <taxon>Burkholderiales</taxon>
        <taxon>Burkholderiaceae</taxon>
        <taxon>Cupriavidus</taxon>
    </lineage>
</organism>
<dbReference type="SUPFAM" id="SSF56524">
    <property type="entry name" value="Oxidoreductase molybdopterin-binding domain"/>
    <property type="match status" value="1"/>
</dbReference>
<evidence type="ECO:0000313" key="2">
    <source>
        <dbReference type="EMBL" id="CAG9171621.1"/>
    </source>
</evidence>
<comment type="caution">
    <text evidence="2">The sequence shown here is derived from an EMBL/GenBank/DDBJ whole genome shotgun (WGS) entry which is preliminary data.</text>
</comment>
<name>A0ABN7YFY1_9BURK</name>
<reference evidence="2 3" key="1">
    <citation type="submission" date="2021-08" db="EMBL/GenBank/DDBJ databases">
        <authorList>
            <person name="Peeters C."/>
        </authorList>
    </citation>
    <scope>NUCLEOTIDE SEQUENCE [LARGE SCALE GENOMIC DNA]</scope>
    <source>
        <strain evidence="2 3">LMG 21510</strain>
    </source>
</reference>
<protein>
    <recommendedName>
        <fullName evidence="1">Oxidoreductase molybdopterin-binding domain-containing protein</fullName>
    </recommendedName>
</protein>
<gene>
    <name evidence="2" type="ORF">LMG21510_01738</name>
</gene>
<keyword evidence="3" id="KW-1185">Reference proteome</keyword>
<proteinExistence type="predicted"/>
<dbReference type="EMBL" id="CAJZAH010000002">
    <property type="protein sequence ID" value="CAG9171621.1"/>
    <property type="molecule type" value="Genomic_DNA"/>
</dbReference>
<dbReference type="Pfam" id="PF00174">
    <property type="entry name" value="Oxidored_molyb"/>
    <property type="match status" value="1"/>
</dbReference>
<feature type="domain" description="Oxidoreductase molybdopterin-binding" evidence="1">
    <location>
        <begin position="43"/>
        <end position="184"/>
    </location>
</feature>
<dbReference type="Proteomes" id="UP000721236">
    <property type="component" value="Unassembled WGS sequence"/>
</dbReference>
<evidence type="ECO:0000313" key="3">
    <source>
        <dbReference type="Proteomes" id="UP000721236"/>
    </source>
</evidence>
<accession>A0ABN7YFY1</accession>
<sequence>MRLNNLITRVGLANTRPVRRLVGDALLSAACLAGMPVMAQGADTLEVKGALLMARSLTLDDLGQLPQTEIVETRSIGAGPQPETTQVKWGRVLLRDILLSARFPDQGRRDAVRTVVVARASDGYLAVFSWGELFNSKVGDSVLVVTSMNGQPLPPTEGQFALRALSDTRPGPRHVRLLTRIEVLAISQ</sequence>
<evidence type="ECO:0000259" key="1">
    <source>
        <dbReference type="Pfam" id="PF00174"/>
    </source>
</evidence>